<feature type="transmembrane region" description="Helical" evidence="5">
    <location>
        <begin position="406"/>
        <end position="426"/>
    </location>
</feature>
<dbReference type="InterPro" id="IPR001902">
    <property type="entry name" value="SLC26A/SulP_fam"/>
</dbReference>
<gene>
    <name evidence="7" type="ORF">SNE40_002489</name>
</gene>
<dbReference type="AlphaFoldDB" id="A0AAN8KCB2"/>
<evidence type="ECO:0000313" key="8">
    <source>
        <dbReference type="Proteomes" id="UP001347796"/>
    </source>
</evidence>
<proteinExistence type="predicted"/>
<name>A0AAN8KCB2_PATCE</name>
<dbReference type="PANTHER" id="PTHR11814">
    <property type="entry name" value="SULFATE TRANSPORTER"/>
    <property type="match status" value="1"/>
</dbReference>
<feature type="transmembrane region" description="Helical" evidence="5">
    <location>
        <begin position="466"/>
        <end position="493"/>
    </location>
</feature>
<dbReference type="InterPro" id="IPR036513">
    <property type="entry name" value="STAS_dom_sf"/>
</dbReference>
<feature type="domain" description="STAS" evidence="6">
    <location>
        <begin position="499"/>
        <end position="593"/>
    </location>
</feature>
<evidence type="ECO:0000256" key="1">
    <source>
        <dbReference type="ARBA" id="ARBA00004141"/>
    </source>
</evidence>
<dbReference type="GO" id="GO:0008271">
    <property type="term" value="F:secondary active sulfate transmembrane transporter activity"/>
    <property type="evidence" value="ECO:0007669"/>
    <property type="project" value="InterPro"/>
</dbReference>
<dbReference type="EMBL" id="JAZGQO010000002">
    <property type="protein sequence ID" value="KAK6190679.1"/>
    <property type="molecule type" value="Genomic_DNA"/>
</dbReference>
<feature type="transmembrane region" description="Helical" evidence="5">
    <location>
        <begin position="332"/>
        <end position="355"/>
    </location>
</feature>
<evidence type="ECO:0000259" key="6">
    <source>
        <dbReference type="PROSITE" id="PS50801"/>
    </source>
</evidence>
<dbReference type="InterPro" id="IPR011547">
    <property type="entry name" value="SLC26A/SulP_dom"/>
</dbReference>
<feature type="transmembrane region" description="Helical" evidence="5">
    <location>
        <begin position="213"/>
        <end position="238"/>
    </location>
</feature>
<dbReference type="Pfam" id="PF01740">
    <property type="entry name" value="STAS"/>
    <property type="match status" value="1"/>
</dbReference>
<dbReference type="InterPro" id="IPR002645">
    <property type="entry name" value="STAS_dom"/>
</dbReference>
<feature type="transmembrane region" description="Helical" evidence="5">
    <location>
        <begin position="433"/>
        <end position="454"/>
    </location>
</feature>
<dbReference type="NCBIfam" id="TIGR00815">
    <property type="entry name" value="sulP"/>
    <property type="match status" value="1"/>
</dbReference>
<accession>A0AAN8KCB2</accession>
<dbReference type="PROSITE" id="PS01130">
    <property type="entry name" value="SLC26A"/>
    <property type="match status" value="1"/>
</dbReference>
<dbReference type="InterPro" id="IPR018045">
    <property type="entry name" value="S04_transporter_CS"/>
</dbReference>
<keyword evidence="4 5" id="KW-0472">Membrane</keyword>
<evidence type="ECO:0000256" key="4">
    <source>
        <dbReference type="ARBA" id="ARBA00023136"/>
    </source>
</evidence>
<dbReference type="SUPFAM" id="SSF52091">
    <property type="entry name" value="SpoIIaa-like"/>
    <property type="match status" value="1"/>
</dbReference>
<keyword evidence="8" id="KW-1185">Reference proteome</keyword>
<keyword evidence="2 5" id="KW-0812">Transmembrane</keyword>
<reference evidence="7 8" key="1">
    <citation type="submission" date="2024-01" db="EMBL/GenBank/DDBJ databases">
        <title>The genome of the rayed Mediterranean limpet Patella caerulea (Linnaeus, 1758).</title>
        <authorList>
            <person name="Anh-Thu Weber A."/>
            <person name="Halstead-Nussloch G."/>
        </authorList>
    </citation>
    <scope>NUCLEOTIDE SEQUENCE [LARGE SCALE GENOMIC DNA]</scope>
    <source>
        <strain evidence="7">AATW-2023a</strain>
        <tissue evidence="7">Whole specimen</tissue>
    </source>
</reference>
<organism evidence="7 8">
    <name type="scientific">Patella caerulea</name>
    <name type="common">Rayed Mediterranean limpet</name>
    <dbReference type="NCBI Taxonomy" id="87958"/>
    <lineage>
        <taxon>Eukaryota</taxon>
        <taxon>Metazoa</taxon>
        <taxon>Spiralia</taxon>
        <taxon>Lophotrochozoa</taxon>
        <taxon>Mollusca</taxon>
        <taxon>Gastropoda</taxon>
        <taxon>Patellogastropoda</taxon>
        <taxon>Patelloidea</taxon>
        <taxon>Patellidae</taxon>
        <taxon>Patella</taxon>
    </lineage>
</organism>
<evidence type="ECO:0000256" key="5">
    <source>
        <dbReference type="SAM" id="Phobius"/>
    </source>
</evidence>
<dbReference type="PROSITE" id="PS50801">
    <property type="entry name" value="STAS"/>
    <property type="match status" value="1"/>
</dbReference>
<sequence>MTTDKEFRPGSNGHSISFQVQPESTVQAADKFCDKVKKYGHSVCSVETLKNRLPILKWLPKYSLTDVQSDVIAGLTVGLTVIPQGLAYAKVAGLPPQYGLYSAFMGCFVYCFLGTSKDITLGPTAIMSLMTGTFAVSPVEGDATYAIILTLMSGCVQLLMGMLNLGIIVNFISYPVINAFTSAAAITIAFSQLKHIFGLKNISREFLHMVYDIFAHIGETRIWDMTLGLTCLFLLFFFKKLRTLQWKDENPDDVKLYKRIARKFLWLFGTGANAVIVISAAGVAAGLIGLNIKDKLSITGELKAGLPPFRVPDFTLQNGNITQSAGDIFTKIGAGLGIVPLLGLIETIAIAKVFARQNNYRINPTQELIAIGAANIISCFCSSYPITGSFSRTAVNSQSGVRTPLSGVVTGGLVLLALYVLTPLFYYIPNAALAAVIISAVLQMIDYKIILILWKANKLDLGLLLITFISSLVIGIEYGILVGVGLSILMVLYPLARPRIKYTTTQEDILVVQPDQGMRFPSAEYISETIIERATTGKNNKSVIFDFQHISTIDYSAVMSIKKLMADLHRFQLQVVLTNVNSTISVDLEKADIPGLMTFSNIDKASHQLNYTEPTDIAVIHL</sequence>
<feature type="transmembrane region" description="Helical" evidence="5">
    <location>
        <begin position="176"/>
        <end position="193"/>
    </location>
</feature>
<feature type="transmembrane region" description="Helical" evidence="5">
    <location>
        <begin position="264"/>
        <end position="288"/>
    </location>
</feature>
<evidence type="ECO:0000256" key="2">
    <source>
        <dbReference type="ARBA" id="ARBA00022692"/>
    </source>
</evidence>
<dbReference type="Gene3D" id="3.30.750.24">
    <property type="entry name" value="STAS domain"/>
    <property type="match status" value="1"/>
</dbReference>
<comment type="subcellular location">
    <subcellularLocation>
        <location evidence="1">Membrane</location>
        <topology evidence="1">Multi-pass membrane protein</topology>
    </subcellularLocation>
</comment>
<dbReference type="Pfam" id="PF00916">
    <property type="entry name" value="Sulfate_transp"/>
    <property type="match status" value="1"/>
</dbReference>
<comment type="caution">
    <text evidence="7">The sequence shown here is derived from an EMBL/GenBank/DDBJ whole genome shotgun (WGS) entry which is preliminary data.</text>
</comment>
<feature type="transmembrane region" description="Helical" evidence="5">
    <location>
        <begin position="145"/>
        <end position="169"/>
    </location>
</feature>
<dbReference type="Proteomes" id="UP001347796">
    <property type="component" value="Unassembled WGS sequence"/>
</dbReference>
<protein>
    <recommendedName>
        <fullName evidence="6">STAS domain-containing protein</fullName>
    </recommendedName>
</protein>
<keyword evidence="3 5" id="KW-1133">Transmembrane helix</keyword>
<feature type="transmembrane region" description="Helical" evidence="5">
    <location>
        <begin position="367"/>
        <end position="386"/>
    </location>
</feature>
<evidence type="ECO:0000313" key="7">
    <source>
        <dbReference type="EMBL" id="KAK6190679.1"/>
    </source>
</evidence>
<evidence type="ECO:0000256" key="3">
    <source>
        <dbReference type="ARBA" id="ARBA00022989"/>
    </source>
</evidence>
<dbReference type="CDD" id="cd07042">
    <property type="entry name" value="STAS_SulP_like_sulfate_transporter"/>
    <property type="match status" value="1"/>
</dbReference>
<dbReference type="GO" id="GO:0016020">
    <property type="term" value="C:membrane"/>
    <property type="evidence" value="ECO:0007669"/>
    <property type="project" value="UniProtKB-SubCell"/>
</dbReference>